<keyword evidence="11 12" id="KW-0742">SOS response</keyword>
<feature type="active site" description="For autocatalytic cleavage activity" evidence="12">
    <location>
        <position position="121"/>
    </location>
</feature>
<dbReference type="EMBL" id="PXYT01000041">
    <property type="protein sequence ID" value="PSR26134.1"/>
    <property type="molecule type" value="Genomic_DNA"/>
</dbReference>
<protein>
    <recommendedName>
        <fullName evidence="12">LexA repressor</fullName>
        <ecNumber evidence="12">3.4.21.88</ecNumber>
    </recommendedName>
</protein>
<evidence type="ECO:0000256" key="9">
    <source>
        <dbReference type="ARBA" id="ARBA00023163"/>
    </source>
</evidence>
<dbReference type="CDD" id="cd00090">
    <property type="entry name" value="HTH_ARSR"/>
    <property type="match status" value="1"/>
</dbReference>
<keyword evidence="4 12" id="KW-0227">DNA damage</keyword>
<dbReference type="CDD" id="cd06529">
    <property type="entry name" value="S24_LexA-like"/>
    <property type="match status" value="1"/>
</dbReference>
<dbReference type="EC" id="3.4.21.88" evidence="12"/>
<keyword evidence="10 12" id="KW-0234">DNA repair</keyword>
<dbReference type="InterPro" id="IPR006197">
    <property type="entry name" value="Peptidase_S24_LexA"/>
</dbReference>
<dbReference type="GO" id="GO:0004252">
    <property type="term" value="F:serine-type endopeptidase activity"/>
    <property type="evidence" value="ECO:0007669"/>
    <property type="project" value="UniProtKB-UniRule"/>
</dbReference>
<keyword evidence="7 12" id="KW-0805">Transcription regulation</keyword>
<keyword evidence="8 12" id="KW-0238">DNA-binding</keyword>
<evidence type="ECO:0000256" key="11">
    <source>
        <dbReference type="ARBA" id="ARBA00023236"/>
    </source>
</evidence>
<evidence type="ECO:0000256" key="3">
    <source>
        <dbReference type="ARBA" id="ARBA00022705"/>
    </source>
</evidence>
<dbReference type="HAMAP" id="MF_00015">
    <property type="entry name" value="LexA"/>
    <property type="match status" value="1"/>
</dbReference>
<dbReference type="GO" id="GO:0006281">
    <property type="term" value="P:DNA repair"/>
    <property type="evidence" value="ECO:0007669"/>
    <property type="project" value="UniProtKB-UniRule"/>
</dbReference>
<dbReference type="SUPFAM" id="SSF51306">
    <property type="entry name" value="LexA/Signal peptidase"/>
    <property type="match status" value="1"/>
</dbReference>
<keyword evidence="6 12" id="KW-0068">Autocatalytic cleavage</keyword>
<evidence type="ECO:0000256" key="8">
    <source>
        <dbReference type="ARBA" id="ARBA00023125"/>
    </source>
</evidence>
<dbReference type="NCBIfam" id="TIGR00498">
    <property type="entry name" value="lexA"/>
    <property type="match status" value="1"/>
</dbReference>
<dbReference type="InterPro" id="IPR039418">
    <property type="entry name" value="LexA-like"/>
</dbReference>
<dbReference type="Gene3D" id="2.10.109.10">
    <property type="entry name" value="Umud Fragment, subunit A"/>
    <property type="match status" value="1"/>
</dbReference>
<evidence type="ECO:0000256" key="4">
    <source>
        <dbReference type="ARBA" id="ARBA00022763"/>
    </source>
</evidence>
<comment type="caution">
    <text evidence="16">The sequence shown here is derived from an EMBL/GenBank/DDBJ whole genome shotgun (WGS) entry which is preliminary data.</text>
</comment>
<evidence type="ECO:0000259" key="15">
    <source>
        <dbReference type="Pfam" id="PF01726"/>
    </source>
</evidence>
<evidence type="ECO:0000313" key="17">
    <source>
        <dbReference type="Proteomes" id="UP000242699"/>
    </source>
</evidence>
<dbReference type="SUPFAM" id="SSF46785">
    <property type="entry name" value="Winged helix' DNA-binding domain"/>
    <property type="match status" value="1"/>
</dbReference>
<dbReference type="GO" id="GO:0009432">
    <property type="term" value="P:SOS response"/>
    <property type="evidence" value="ECO:0007669"/>
    <property type="project" value="UniProtKB-UniRule"/>
</dbReference>
<dbReference type="InterPro" id="IPR006200">
    <property type="entry name" value="LexA"/>
</dbReference>
<dbReference type="Pfam" id="PF01726">
    <property type="entry name" value="LexA_DNA_bind"/>
    <property type="match status" value="1"/>
</dbReference>
<organism evidence="16 17">
    <name type="scientific">Sulfobacillus benefaciens</name>
    <dbReference type="NCBI Taxonomy" id="453960"/>
    <lineage>
        <taxon>Bacteria</taxon>
        <taxon>Bacillati</taxon>
        <taxon>Bacillota</taxon>
        <taxon>Clostridia</taxon>
        <taxon>Eubacteriales</taxon>
        <taxon>Clostridiales Family XVII. Incertae Sedis</taxon>
        <taxon>Sulfobacillus</taxon>
    </lineage>
</organism>
<keyword evidence="9 12" id="KW-0804">Transcription</keyword>
<evidence type="ECO:0000256" key="12">
    <source>
        <dbReference type="HAMAP-Rule" id="MF_00015"/>
    </source>
</evidence>
<gene>
    <name evidence="12" type="primary">lexA</name>
    <name evidence="16" type="ORF">C7B43_14700</name>
</gene>
<evidence type="ECO:0000256" key="6">
    <source>
        <dbReference type="ARBA" id="ARBA00022813"/>
    </source>
</evidence>
<keyword evidence="5 12" id="KW-0378">Hydrolase</keyword>
<comment type="catalytic activity">
    <reaction evidence="12">
        <text>Hydrolysis of Ala-|-Gly bond in repressor LexA.</text>
        <dbReference type="EC" id="3.4.21.88"/>
    </reaction>
</comment>
<dbReference type="InterPro" id="IPR036286">
    <property type="entry name" value="LexA/Signal_pep-like_sf"/>
</dbReference>
<evidence type="ECO:0000256" key="13">
    <source>
        <dbReference type="RuleBase" id="RU003991"/>
    </source>
</evidence>
<feature type="DNA-binding region" description="H-T-H motif" evidence="12">
    <location>
        <begin position="26"/>
        <end position="46"/>
    </location>
</feature>
<dbReference type="InterPro" id="IPR011991">
    <property type="entry name" value="ArsR-like_HTH"/>
</dbReference>
<comment type="similarity">
    <text evidence="1 12 13">Belongs to the peptidase S24 family.</text>
</comment>
<dbReference type="InterPro" id="IPR036390">
    <property type="entry name" value="WH_DNA-bd_sf"/>
</dbReference>
<keyword evidence="3 12" id="KW-0235">DNA replication</keyword>
<dbReference type="Pfam" id="PF00717">
    <property type="entry name" value="Peptidase_S24"/>
    <property type="match status" value="1"/>
</dbReference>
<sequence length="197" mass="21222">MIGERQQKILNYIQDFLAQNGYPPSVREIGKAVGLSSTASVARHLKVLEREGYISHPPAKRRAWTMGSGRQSSSMMSLPLVGNITAGVPILAAEVIEDKLNVSTSLFRTPPDFLLRVVGDSMIGAGIFDGDIVAVQSASTAQDGDIVIALIGDEATVKYFFKDPSGIRLMPANERYEPIIAPDIQVLGKVVGLVRSL</sequence>
<evidence type="ECO:0000256" key="5">
    <source>
        <dbReference type="ARBA" id="ARBA00022801"/>
    </source>
</evidence>
<dbReference type="GO" id="GO:0006260">
    <property type="term" value="P:DNA replication"/>
    <property type="evidence" value="ECO:0007669"/>
    <property type="project" value="UniProtKB-UniRule"/>
</dbReference>
<keyword evidence="2 12" id="KW-0678">Repressor</keyword>
<dbReference type="PANTHER" id="PTHR33516:SF2">
    <property type="entry name" value="LEXA REPRESSOR-RELATED"/>
    <property type="match status" value="1"/>
</dbReference>
<evidence type="ECO:0000259" key="14">
    <source>
        <dbReference type="Pfam" id="PF00717"/>
    </source>
</evidence>
<dbReference type="Proteomes" id="UP000242699">
    <property type="component" value="Unassembled WGS sequence"/>
</dbReference>
<feature type="domain" description="Peptidase S24/S26A/S26B/S26C" evidence="14">
    <location>
        <begin position="79"/>
        <end position="191"/>
    </location>
</feature>
<evidence type="ECO:0000256" key="10">
    <source>
        <dbReference type="ARBA" id="ARBA00023204"/>
    </source>
</evidence>
<feature type="active site" description="For autocatalytic cleavage activity" evidence="12">
    <location>
        <position position="158"/>
    </location>
</feature>
<dbReference type="GO" id="GO:0045892">
    <property type="term" value="P:negative regulation of DNA-templated transcription"/>
    <property type="evidence" value="ECO:0007669"/>
    <property type="project" value="UniProtKB-UniRule"/>
</dbReference>
<feature type="site" description="Cleavage; by autolysis" evidence="12">
    <location>
        <begin position="86"/>
        <end position="87"/>
    </location>
</feature>
<dbReference type="FunFam" id="2.10.109.10:FF:000001">
    <property type="entry name" value="LexA repressor"/>
    <property type="match status" value="1"/>
</dbReference>
<evidence type="ECO:0000313" key="16">
    <source>
        <dbReference type="EMBL" id="PSR26134.1"/>
    </source>
</evidence>
<dbReference type="PRINTS" id="PR00726">
    <property type="entry name" value="LEXASERPTASE"/>
</dbReference>
<name>A0A2T2WV68_9FIRM</name>
<evidence type="ECO:0000256" key="7">
    <source>
        <dbReference type="ARBA" id="ARBA00023015"/>
    </source>
</evidence>
<dbReference type="AlphaFoldDB" id="A0A2T2WV68"/>
<evidence type="ECO:0000256" key="1">
    <source>
        <dbReference type="ARBA" id="ARBA00007484"/>
    </source>
</evidence>
<dbReference type="Gene3D" id="1.10.10.10">
    <property type="entry name" value="Winged helix-like DNA-binding domain superfamily/Winged helix DNA-binding domain"/>
    <property type="match status" value="1"/>
</dbReference>
<dbReference type="PANTHER" id="PTHR33516">
    <property type="entry name" value="LEXA REPRESSOR"/>
    <property type="match status" value="1"/>
</dbReference>
<feature type="domain" description="LexA repressor DNA-binding" evidence="15">
    <location>
        <begin position="4"/>
        <end position="63"/>
    </location>
</feature>
<reference evidence="16 17" key="1">
    <citation type="journal article" date="2014" name="BMC Genomics">
        <title>Comparison of environmental and isolate Sulfobacillus genomes reveals diverse carbon, sulfur, nitrogen, and hydrogen metabolisms.</title>
        <authorList>
            <person name="Justice N.B."/>
            <person name="Norman A."/>
            <person name="Brown C.T."/>
            <person name="Singh A."/>
            <person name="Thomas B.C."/>
            <person name="Banfield J.F."/>
        </authorList>
    </citation>
    <scope>NUCLEOTIDE SEQUENCE [LARGE SCALE GENOMIC DNA]</scope>
    <source>
        <strain evidence="16">AMDSBA1</strain>
    </source>
</reference>
<dbReference type="InterPro" id="IPR006199">
    <property type="entry name" value="LexA_DNA-bd_dom"/>
</dbReference>
<comment type="function">
    <text evidence="12">Represses a number of genes involved in the response to DNA damage (SOS response), including recA and lexA. In the presence of single-stranded DNA, RecA interacts with LexA causing an autocatalytic cleavage which disrupts the DNA-binding part of LexA, leading to derepression of the SOS regulon and eventually DNA repair.</text>
</comment>
<evidence type="ECO:0000256" key="2">
    <source>
        <dbReference type="ARBA" id="ARBA00022491"/>
    </source>
</evidence>
<dbReference type="InterPro" id="IPR036388">
    <property type="entry name" value="WH-like_DNA-bd_sf"/>
</dbReference>
<proteinExistence type="inferred from homology"/>
<comment type="subunit">
    <text evidence="12">Homodimer.</text>
</comment>
<dbReference type="GO" id="GO:0003677">
    <property type="term" value="F:DNA binding"/>
    <property type="evidence" value="ECO:0007669"/>
    <property type="project" value="UniProtKB-UniRule"/>
</dbReference>
<accession>A0A2T2WV68</accession>
<dbReference type="GO" id="GO:0006508">
    <property type="term" value="P:proteolysis"/>
    <property type="evidence" value="ECO:0007669"/>
    <property type="project" value="InterPro"/>
</dbReference>
<dbReference type="InterPro" id="IPR050077">
    <property type="entry name" value="LexA_repressor"/>
</dbReference>
<dbReference type="InterPro" id="IPR015927">
    <property type="entry name" value="Peptidase_S24_S26A/B/C"/>
</dbReference>